<dbReference type="GO" id="GO:0005509">
    <property type="term" value="F:calcium ion binding"/>
    <property type="evidence" value="ECO:0007669"/>
    <property type="project" value="InterPro"/>
</dbReference>
<evidence type="ECO:0000313" key="3">
    <source>
        <dbReference type="Proteomes" id="UP000604046"/>
    </source>
</evidence>
<proteinExistence type="predicted"/>
<evidence type="ECO:0000259" key="1">
    <source>
        <dbReference type="PROSITE" id="PS50222"/>
    </source>
</evidence>
<feature type="domain" description="EF-hand" evidence="1">
    <location>
        <begin position="10"/>
        <end position="45"/>
    </location>
</feature>
<gene>
    <name evidence="2" type="ORF">SNAT2548_LOCUS10723</name>
</gene>
<evidence type="ECO:0000313" key="2">
    <source>
        <dbReference type="EMBL" id="CAE7240117.1"/>
    </source>
</evidence>
<reference evidence="2" key="1">
    <citation type="submission" date="2021-02" db="EMBL/GenBank/DDBJ databases">
        <authorList>
            <person name="Dougan E. K."/>
            <person name="Rhodes N."/>
            <person name="Thang M."/>
            <person name="Chan C."/>
        </authorList>
    </citation>
    <scope>NUCLEOTIDE SEQUENCE</scope>
</reference>
<accession>A0A812LDY2</accession>
<sequence>MGILTAVPKQRLFQIWEIFTSIDTDSDLQVDAAEVKCFFYHLGAASEDPRCRAAIAAQFNHPNSEGRAFAAQDFVDALSQEPTDTLKRSGWVRCFGPVFPLQDATGSQSSATKGSVQPMSEAKDIYDEPEQRLLTSGFWQFAGCPLCRPSGESTDLGPVDLVDEFRLVALKQRWGRFSSWKLAAAVERFRQYNERSRMERILGLNLSRPDLISIALNLFAAFSSILDVYTDVELLMAIFNKSKDCLDLSWESEGCLHHSYMKLGILLALSIAAPFVISYSHIIANLSSAGALFTSNSRKSHEAPANQLRQENGFFSNGRNACLGFLLAGWFGPIYLAILELPLLCRDVLWAPVTCLLGKGARDKGEAVWVRIFQSLGIVDGGGYRKQRAMAQLFFETIPQLLIQFLVVEGVIQAQDLVESDRETIIRSLVLAVLHLG</sequence>
<dbReference type="PROSITE" id="PS50222">
    <property type="entry name" value="EF_HAND_2"/>
    <property type="match status" value="1"/>
</dbReference>
<name>A0A812LDY2_9DINO</name>
<dbReference type="AlphaFoldDB" id="A0A812LDY2"/>
<protein>
    <recommendedName>
        <fullName evidence="1">EF-hand domain-containing protein</fullName>
    </recommendedName>
</protein>
<organism evidence="2 3">
    <name type="scientific">Symbiodinium natans</name>
    <dbReference type="NCBI Taxonomy" id="878477"/>
    <lineage>
        <taxon>Eukaryota</taxon>
        <taxon>Sar</taxon>
        <taxon>Alveolata</taxon>
        <taxon>Dinophyceae</taxon>
        <taxon>Suessiales</taxon>
        <taxon>Symbiodiniaceae</taxon>
        <taxon>Symbiodinium</taxon>
    </lineage>
</organism>
<comment type="caution">
    <text evidence="2">The sequence shown here is derived from an EMBL/GenBank/DDBJ whole genome shotgun (WGS) entry which is preliminary data.</text>
</comment>
<keyword evidence="3" id="KW-1185">Reference proteome</keyword>
<dbReference type="Proteomes" id="UP000604046">
    <property type="component" value="Unassembled WGS sequence"/>
</dbReference>
<dbReference type="EMBL" id="CAJNDS010000902">
    <property type="protein sequence ID" value="CAE7240117.1"/>
    <property type="molecule type" value="Genomic_DNA"/>
</dbReference>
<dbReference type="InterPro" id="IPR002048">
    <property type="entry name" value="EF_hand_dom"/>
</dbReference>